<evidence type="ECO:0000256" key="8">
    <source>
        <dbReference type="ARBA" id="ARBA00023139"/>
    </source>
</evidence>
<dbReference type="InterPro" id="IPR038063">
    <property type="entry name" value="Transpep_catalytic_dom"/>
</dbReference>
<dbReference type="AlphaFoldDB" id="A0A0F7FWX0"/>
<organism evidence="16 17">
    <name type="scientific">Streptomyces xiamenensis</name>
    <dbReference type="NCBI Taxonomy" id="408015"/>
    <lineage>
        <taxon>Bacteria</taxon>
        <taxon>Bacillati</taxon>
        <taxon>Actinomycetota</taxon>
        <taxon>Actinomycetes</taxon>
        <taxon>Kitasatosporales</taxon>
        <taxon>Streptomycetaceae</taxon>
        <taxon>Streptomyces</taxon>
    </lineage>
</organism>
<dbReference type="GO" id="GO:0005576">
    <property type="term" value="C:extracellular region"/>
    <property type="evidence" value="ECO:0007669"/>
    <property type="project" value="TreeGrafter"/>
</dbReference>
<dbReference type="Gene3D" id="2.40.440.10">
    <property type="entry name" value="L,D-transpeptidase catalytic domain-like"/>
    <property type="match status" value="1"/>
</dbReference>
<dbReference type="GO" id="GO:0018104">
    <property type="term" value="P:peptidoglycan-protein cross-linking"/>
    <property type="evidence" value="ECO:0007669"/>
    <property type="project" value="TreeGrafter"/>
</dbReference>
<keyword evidence="5 13" id="KW-0133">Cell shape</keyword>
<evidence type="ECO:0000256" key="9">
    <source>
        <dbReference type="ARBA" id="ARBA00023288"/>
    </source>
</evidence>
<keyword evidence="8" id="KW-0564">Palmitate</keyword>
<evidence type="ECO:0000313" key="17">
    <source>
        <dbReference type="Proteomes" id="UP000034034"/>
    </source>
</evidence>
<sequence>MEWLTMKDGMRRRGAAGVAVLLSGMLTLGACSLSGGSGDSDAKGADPTASQSASDAAQAADTSAAQISITPGDMADNVAITDGVSVSVTDGTLDTVTMKATDSGTEVAGTISADGTGWTPDGQLSRATRYELAVRASDSEGRQAHQNATFTTISPDNSFIGNFTPEDGSTVGVGMPVSLNFDKEITNKAAVERAVEINTSSGQDVVGHWFGDKRLDFRPQNYWEAGTHVTVTLDFNGLEAAPGITGVQDRTFSFDVGRSQISTVDAATHQMTVVRDGRTLKTVPISSGSDENPTYNGAMVISEKYDETRMNGATVGFTDSDGKGEYDIPDVPHAMRLSNSGTFIHGNYWSSTDIFGTTNTSHGCVGLADAQGADDPGTDGAWFYEQSLLGDVVVVVNSPDQTIQPDNGLNGWNMDWNQWVAGSAL</sequence>
<evidence type="ECO:0000256" key="6">
    <source>
        <dbReference type="ARBA" id="ARBA00022984"/>
    </source>
</evidence>
<reference evidence="16" key="1">
    <citation type="submission" date="2019-08" db="EMBL/GenBank/DDBJ databases">
        <title>Complete genome sequence of a mangrove-derived Streptomyces xiamenensis.</title>
        <authorList>
            <person name="Xu J."/>
        </authorList>
    </citation>
    <scope>NUCLEOTIDE SEQUENCE</scope>
    <source>
        <strain evidence="16">318</strain>
    </source>
</reference>
<dbReference type="GO" id="GO:0008360">
    <property type="term" value="P:regulation of cell shape"/>
    <property type="evidence" value="ECO:0007669"/>
    <property type="project" value="UniProtKB-UniRule"/>
</dbReference>
<dbReference type="PANTHER" id="PTHR30582:SF2">
    <property type="entry name" value="L,D-TRANSPEPTIDASE YCIB-RELATED"/>
    <property type="match status" value="1"/>
</dbReference>
<dbReference type="HOGENOM" id="CLU_039404_3_1_11"/>
<dbReference type="STRING" id="408015.SXIM_35390"/>
<dbReference type="PANTHER" id="PTHR30582">
    <property type="entry name" value="L,D-TRANSPEPTIDASE"/>
    <property type="match status" value="1"/>
</dbReference>
<gene>
    <name evidence="16" type="ORF">SXIM_35390</name>
</gene>
<keyword evidence="17" id="KW-1185">Reference proteome</keyword>
<keyword evidence="7" id="KW-0472">Membrane</keyword>
<evidence type="ECO:0000313" key="16">
    <source>
        <dbReference type="EMBL" id="AKG44923.1"/>
    </source>
</evidence>
<dbReference type="Pfam" id="PF03734">
    <property type="entry name" value="YkuD"/>
    <property type="match status" value="1"/>
</dbReference>
<feature type="region of interest" description="Disordered" evidence="14">
    <location>
        <begin position="36"/>
        <end position="57"/>
    </location>
</feature>
<protein>
    <submittedName>
        <fullName evidence="16">Lipoprotein</fullName>
    </submittedName>
</protein>
<keyword evidence="2" id="KW-1003">Cell membrane</keyword>
<dbReference type="GO" id="GO:0071972">
    <property type="term" value="F:peptidoglycan L,D-transpeptidase activity"/>
    <property type="evidence" value="ECO:0007669"/>
    <property type="project" value="TreeGrafter"/>
</dbReference>
<dbReference type="InterPro" id="IPR041280">
    <property type="entry name" value="Big_10"/>
</dbReference>
<dbReference type="EMBL" id="CP009922">
    <property type="protein sequence ID" value="AKG44923.1"/>
    <property type="molecule type" value="Genomic_DNA"/>
</dbReference>
<dbReference type="PROSITE" id="PS51257">
    <property type="entry name" value="PROKAR_LIPOPROTEIN"/>
    <property type="match status" value="1"/>
</dbReference>
<evidence type="ECO:0000256" key="3">
    <source>
        <dbReference type="ARBA" id="ARBA00022679"/>
    </source>
</evidence>
<evidence type="ECO:0000256" key="7">
    <source>
        <dbReference type="ARBA" id="ARBA00023136"/>
    </source>
</evidence>
<dbReference type="Gene3D" id="2.60.40.3780">
    <property type="match status" value="1"/>
</dbReference>
<proteinExistence type="predicted"/>
<dbReference type="RefSeq" id="WP_174864325.1">
    <property type="nucleotide sequence ID" value="NZ_CP009922.3"/>
</dbReference>
<dbReference type="KEGG" id="sxi:SXIM_35390"/>
<dbReference type="GO" id="GO:0016746">
    <property type="term" value="F:acyltransferase activity"/>
    <property type="evidence" value="ECO:0007669"/>
    <property type="project" value="UniProtKB-KW"/>
</dbReference>
<dbReference type="CDD" id="cd16913">
    <property type="entry name" value="YkuD_like"/>
    <property type="match status" value="1"/>
</dbReference>
<dbReference type="FunFam" id="2.60.40.3780:FF:000001">
    <property type="entry name" value="L,D-transpeptidase 2"/>
    <property type="match status" value="1"/>
</dbReference>
<name>A0A0F7FWX0_9ACTN</name>
<keyword evidence="9 16" id="KW-0449">Lipoprotein</keyword>
<feature type="active site" description="Proton donor/acceptor" evidence="13">
    <location>
        <position position="345"/>
    </location>
</feature>
<feature type="domain" description="L,D-TPase catalytic" evidence="15">
    <location>
        <begin position="260"/>
        <end position="396"/>
    </location>
</feature>
<evidence type="ECO:0000256" key="2">
    <source>
        <dbReference type="ARBA" id="ARBA00022475"/>
    </source>
</evidence>
<comment type="pathway">
    <text evidence="1 13">Cell wall biogenesis; peptidoglycan biosynthesis.</text>
</comment>
<feature type="compositionally biased region" description="Low complexity" evidence="14">
    <location>
        <begin position="45"/>
        <end position="57"/>
    </location>
</feature>
<comment type="pathway">
    <text evidence="12">Glycan biosynthesis.</text>
</comment>
<dbReference type="FunFam" id="2.40.440.10:FF:000005">
    <property type="entry name" value="L,D-transpeptidase 2"/>
    <property type="match status" value="1"/>
</dbReference>
<evidence type="ECO:0000256" key="14">
    <source>
        <dbReference type="SAM" id="MobiDB-lite"/>
    </source>
</evidence>
<dbReference type="PROSITE" id="PS52029">
    <property type="entry name" value="LD_TPASE"/>
    <property type="match status" value="1"/>
</dbReference>
<keyword evidence="10" id="KW-0012">Acyltransferase</keyword>
<dbReference type="UniPathway" id="UPA00219"/>
<dbReference type="InterPro" id="IPR050979">
    <property type="entry name" value="LD-transpeptidase"/>
</dbReference>
<evidence type="ECO:0000256" key="1">
    <source>
        <dbReference type="ARBA" id="ARBA00004752"/>
    </source>
</evidence>
<keyword evidence="3" id="KW-0808">Transferase</keyword>
<evidence type="ECO:0000256" key="5">
    <source>
        <dbReference type="ARBA" id="ARBA00022960"/>
    </source>
</evidence>
<evidence type="ECO:0000256" key="10">
    <source>
        <dbReference type="ARBA" id="ARBA00023315"/>
    </source>
</evidence>
<dbReference type="Gene3D" id="2.60.40.3710">
    <property type="match status" value="1"/>
</dbReference>
<dbReference type="GO" id="GO:0071555">
    <property type="term" value="P:cell wall organization"/>
    <property type="evidence" value="ECO:0007669"/>
    <property type="project" value="UniProtKB-UniRule"/>
</dbReference>
<dbReference type="SUPFAM" id="SSF141523">
    <property type="entry name" value="L,D-transpeptidase catalytic domain-like"/>
    <property type="match status" value="1"/>
</dbReference>
<keyword evidence="11 13" id="KW-0961">Cell wall biogenesis/degradation</keyword>
<evidence type="ECO:0000259" key="15">
    <source>
        <dbReference type="PROSITE" id="PS52029"/>
    </source>
</evidence>
<dbReference type="Proteomes" id="UP000034034">
    <property type="component" value="Chromosome"/>
</dbReference>
<dbReference type="PATRIC" id="fig|408015.6.peg.3587"/>
<evidence type="ECO:0000256" key="12">
    <source>
        <dbReference type="ARBA" id="ARBA00060592"/>
    </source>
</evidence>
<evidence type="ECO:0000256" key="11">
    <source>
        <dbReference type="ARBA" id="ARBA00023316"/>
    </source>
</evidence>
<accession>A0A0F7FWX0</accession>
<keyword evidence="4" id="KW-0732">Signal</keyword>
<keyword evidence="6 13" id="KW-0573">Peptidoglycan synthesis</keyword>
<evidence type="ECO:0000256" key="13">
    <source>
        <dbReference type="PROSITE-ProRule" id="PRU01373"/>
    </source>
</evidence>
<dbReference type="InterPro" id="IPR005490">
    <property type="entry name" value="LD_TPept_cat_dom"/>
</dbReference>
<evidence type="ECO:0000256" key="4">
    <source>
        <dbReference type="ARBA" id="ARBA00022729"/>
    </source>
</evidence>
<feature type="active site" description="Nucleophile" evidence="13">
    <location>
        <position position="364"/>
    </location>
</feature>
<dbReference type="CDD" id="cd13432">
    <property type="entry name" value="LDT_IgD_like_2"/>
    <property type="match status" value="1"/>
</dbReference>
<dbReference type="Pfam" id="PF17964">
    <property type="entry name" value="Big_10"/>
    <property type="match status" value="1"/>
</dbReference>